<comment type="subunit">
    <text evidence="5">Monomer.</text>
</comment>
<comment type="function">
    <text evidence="5">Transfers and isomerizes the ribose moiety from AdoMet to the 7-aminomethyl group of 7-deazaguanine (preQ1-tRNA) to give epoxyqueuosine (oQ-tRNA).</text>
</comment>
<keyword evidence="3 5" id="KW-0949">S-adenosyl-L-methionine</keyword>
<dbReference type="AlphaFoldDB" id="A0A1F2WFP3"/>
<dbReference type="PANTHER" id="PTHR30307">
    <property type="entry name" value="S-ADENOSYLMETHIONINE:TRNA RIBOSYLTRANSFERASE-ISOMERASE"/>
    <property type="match status" value="1"/>
</dbReference>
<dbReference type="InterPro" id="IPR042118">
    <property type="entry name" value="QueA_dom1"/>
</dbReference>
<dbReference type="NCBIfam" id="TIGR00113">
    <property type="entry name" value="queA"/>
    <property type="match status" value="1"/>
</dbReference>
<dbReference type="PANTHER" id="PTHR30307:SF0">
    <property type="entry name" value="S-ADENOSYLMETHIONINE:TRNA RIBOSYLTRANSFERASE-ISOMERASE"/>
    <property type="match status" value="1"/>
</dbReference>
<evidence type="ECO:0000313" key="7">
    <source>
        <dbReference type="Proteomes" id="UP000177876"/>
    </source>
</evidence>
<reference evidence="6 7" key="1">
    <citation type="journal article" date="2016" name="Nat. Commun.">
        <title>Thousands of microbial genomes shed light on interconnected biogeochemical processes in an aquifer system.</title>
        <authorList>
            <person name="Anantharaman K."/>
            <person name="Brown C.T."/>
            <person name="Hug L.A."/>
            <person name="Sharon I."/>
            <person name="Castelle C.J."/>
            <person name="Probst A.J."/>
            <person name="Thomas B.C."/>
            <person name="Singh A."/>
            <person name="Wilkins M.J."/>
            <person name="Karaoz U."/>
            <person name="Brodie E.L."/>
            <person name="Williams K.H."/>
            <person name="Hubbard S.S."/>
            <person name="Banfield J.F."/>
        </authorList>
    </citation>
    <scope>NUCLEOTIDE SEQUENCE [LARGE SCALE GENOMIC DNA]</scope>
</reference>
<organism evidence="6 7">
    <name type="scientific">Candidatus Solincola sediminis</name>
    <dbReference type="NCBI Taxonomy" id="1797199"/>
    <lineage>
        <taxon>Bacteria</taxon>
        <taxon>Bacillati</taxon>
        <taxon>Actinomycetota</taxon>
        <taxon>Candidatus Geothermincolia</taxon>
        <taxon>Candidatus Geothermincolales</taxon>
        <taxon>Candidatus Geothermincolaceae</taxon>
        <taxon>Candidatus Solincola</taxon>
    </lineage>
</organism>
<evidence type="ECO:0000256" key="5">
    <source>
        <dbReference type="HAMAP-Rule" id="MF_00113"/>
    </source>
</evidence>
<dbReference type="Proteomes" id="UP000177876">
    <property type="component" value="Unassembled WGS sequence"/>
</dbReference>
<comment type="similarity">
    <text evidence="5">Belongs to the QueA family.</text>
</comment>
<dbReference type="InterPro" id="IPR003699">
    <property type="entry name" value="QueA"/>
</dbReference>
<dbReference type="EMBL" id="MELK01000052">
    <property type="protein sequence ID" value="OFW55678.1"/>
    <property type="molecule type" value="Genomic_DNA"/>
</dbReference>
<comment type="pathway">
    <text evidence="5">tRNA modification; tRNA-queuosine biosynthesis.</text>
</comment>
<dbReference type="EC" id="2.4.99.17" evidence="5"/>
<dbReference type="GO" id="GO:0005737">
    <property type="term" value="C:cytoplasm"/>
    <property type="evidence" value="ECO:0007669"/>
    <property type="project" value="UniProtKB-SubCell"/>
</dbReference>
<keyword evidence="4 5" id="KW-0671">Queuosine biosynthesis</keyword>
<evidence type="ECO:0000256" key="2">
    <source>
        <dbReference type="ARBA" id="ARBA00022679"/>
    </source>
</evidence>
<comment type="caution">
    <text evidence="6">The sequence shown here is derived from an EMBL/GenBank/DDBJ whole genome shotgun (WGS) entry which is preliminary data.</text>
</comment>
<dbReference type="Gene3D" id="3.40.1780.10">
    <property type="entry name" value="QueA-like"/>
    <property type="match status" value="2"/>
</dbReference>
<dbReference type="SUPFAM" id="SSF111337">
    <property type="entry name" value="QueA-like"/>
    <property type="match status" value="1"/>
</dbReference>
<dbReference type="FunFam" id="2.40.10.240:FF:000002">
    <property type="entry name" value="S-adenosylmethionine:tRNA ribosyltransferase-isomerase"/>
    <property type="match status" value="1"/>
</dbReference>
<evidence type="ECO:0000256" key="4">
    <source>
        <dbReference type="ARBA" id="ARBA00022785"/>
    </source>
</evidence>
<dbReference type="Gene3D" id="2.40.10.240">
    <property type="entry name" value="QueA-like"/>
    <property type="match status" value="1"/>
</dbReference>
<proteinExistence type="inferred from homology"/>
<dbReference type="STRING" id="1797197.A2Y75_05705"/>
<name>A0A1F2WFP3_9ACTN</name>
<keyword evidence="2 5" id="KW-0808">Transferase</keyword>
<keyword evidence="6" id="KW-0413">Isomerase</keyword>
<comment type="subcellular location">
    <subcellularLocation>
        <location evidence="5">Cytoplasm</location>
    </subcellularLocation>
</comment>
<gene>
    <name evidence="5" type="primary">queA</name>
    <name evidence="6" type="ORF">A2Y75_05705</name>
</gene>
<protein>
    <recommendedName>
        <fullName evidence="5">S-adenosylmethionine:tRNA ribosyltransferase-isomerase</fullName>
        <ecNumber evidence="5">2.4.99.17</ecNumber>
    </recommendedName>
    <alternativeName>
        <fullName evidence="5">Queuosine biosynthesis protein QueA</fullName>
    </alternativeName>
</protein>
<comment type="catalytic activity">
    <reaction evidence="5">
        <text>7-aminomethyl-7-carbaguanosine(34) in tRNA + S-adenosyl-L-methionine = epoxyqueuosine(34) in tRNA + adenine + L-methionine + 2 H(+)</text>
        <dbReference type="Rhea" id="RHEA:32155"/>
        <dbReference type="Rhea" id="RHEA-COMP:10342"/>
        <dbReference type="Rhea" id="RHEA-COMP:18582"/>
        <dbReference type="ChEBI" id="CHEBI:15378"/>
        <dbReference type="ChEBI" id="CHEBI:16708"/>
        <dbReference type="ChEBI" id="CHEBI:57844"/>
        <dbReference type="ChEBI" id="CHEBI:59789"/>
        <dbReference type="ChEBI" id="CHEBI:82833"/>
        <dbReference type="ChEBI" id="CHEBI:194443"/>
        <dbReference type="EC" id="2.4.99.17"/>
    </reaction>
</comment>
<dbReference type="GO" id="GO:0051075">
    <property type="term" value="F:S-adenosylmethionine:tRNA ribosyltransferase-isomerase activity"/>
    <property type="evidence" value="ECO:0007669"/>
    <property type="project" value="UniProtKB-EC"/>
</dbReference>
<evidence type="ECO:0000256" key="1">
    <source>
        <dbReference type="ARBA" id="ARBA00022490"/>
    </source>
</evidence>
<evidence type="ECO:0000313" key="6">
    <source>
        <dbReference type="EMBL" id="OFW55678.1"/>
    </source>
</evidence>
<sequence length="351" mass="39152">MQTDLFDYHLPPQLIAQKPLERRRDSLLLAVNCEKRTFEHTLFRDLRLYLQEGDCLVLNSSRVRRARIHGFKEGGGAEIEILLLNKDDNGKWNALARPARRLRPGVRLKFAGGEMEAEVIETHERGEVSIRLSGRAGRSVEAIIEEIGEIPLPPYIKAEPDDPERYQTVFASQLGSAAAPTAGLHFEQEELRALEETGVKPAFLRLDIGLDTFRPIETELLEDHRIHMENYAIDESACNLINSTREEGGRIVAVGTTVVRALESCASGGEAKAFSGDTDLFIYPGFRFQLVDCLLTNFHMPKSSLLALVCAFAGTGLVMEAYQAAVMSGYRFLSLGDACFFNFPNGRDTFK</sequence>
<dbReference type="InterPro" id="IPR042119">
    <property type="entry name" value="QueA_dom2"/>
</dbReference>
<dbReference type="InterPro" id="IPR036100">
    <property type="entry name" value="QueA_sf"/>
</dbReference>
<accession>A0A1F2WFP3</accession>
<dbReference type="Pfam" id="PF02547">
    <property type="entry name" value="Queuosine_synth"/>
    <property type="match status" value="1"/>
</dbReference>
<evidence type="ECO:0000256" key="3">
    <source>
        <dbReference type="ARBA" id="ARBA00022691"/>
    </source>
</evidence>
<dbReference type="HAMAP" id="MF_00113">
    <property type="entry name" value="QueA"/>
    <property type="match status" value="1"/>
</dbReference>
<dbReference type="UniPathway" id="UPA00392"/>
<dbReference type="GO" id="GO:0008616">
    <property type="term" value="P:tRNA queuosine(34) biosynthetic process"/>
    <property type="evidence" value="ECO:0007669"/>
    <property type="project" value="UniProtKB-UniRule"/>
</dbReference>
<keyword evidence="1 5" id="KW-0963">Cytoplasm</keyword>
<dbReference type="NCBIfam" id="NF001140">
    <property type="entry name" value="PRK00147.1"/>
    <property type="match status" value="1"/>
</dbReference>